<keyword evidence="2" id="KW-0472">Membrane</keyword>
<evidence type="ECO:0000256" key="1">
    <source>
        <dbReference type="SAM" id="MobiDB-lite"/>
    </source>
</evidence>
<keyword evidence="2" id="KW-1133">Transmembrane helix</keyword>
<dbReference type="EMBL" id="KV722419">
    <property type="protein sequence ID" value="OCH89779.1"/>
    <property type="molecule type" value="Genomic_DNA"/>
</dbReference>
<feature type="compositionally biased region" description="Polar residues" evidence="1">
    <location>
        <begin position="797"/>
        <end position="811"/>
    </location>
</feature>
<feature type="transmembrane region" description="Helical" evidence="2">
    <location>
        <begin position="150"/>
        <end position="183"/>
    </location>
</feature>
<evidence type="ECO:0000313" key="4">
    <source>
        <dbReference type="Proteomes" id="UP000250043"/>
    </source>
</evidence>
<feature type="region of interest" description="Disordered" evidence="1">
    <location>
        <begin position="422"/>
        <end position="450"/>
    </location>
</feature>
<feature type="region of interest" description="Disordered" evidence="1">
    <location>
        <begin position="677"/>
        <end position="726"/>
    </location>
</feature>
<feature type="compositionally biased region" description="Low complexity" evidence="1">
    <location>
        <begin position="117"/>
        <end position="127"/>
    </location>
</feature>
<feature type="region of interest" description="Disordered" evidence="1">
    <location>
        <begin position="611"/>
        <end position="641"/>
    </location>
</feature>
<sequence length="872" mass="93824">MAQPVFDEHPLEEYFRQTGETAEPMPGTTPEFMADPDDSLRTAPALSISLDRMPSFITKALHIIDSYFSERPCSDRDFAERLKYDVISSSLLSTSISSQASATRRSFSPDLPGRLDSTSSECSVSPSEPNPREGRHPEHSPPSSDVLGDYFWPVTLVSSGVVLVSSGWYLFAILLFAFASYGWHCHKLGLKKADGLSTTHSSVKELIAAGNTWDSAVTSAVTLIEKEERSIFYGPTSPQSPSTGLRITLQSSLHTTQTQCDNVRQLLAALTTPSQLAQLTEMYAPASPLKPTFTLLDNPRPLSIPSWRQRTTSVPLNKRATWNGSYAALALAGSPTAHLNKRSRNRQSDMSSLFDTTSRIAPISAPSSPFAQASLQDVQEEAAHVTADIPSEYFGAAALGLQRKRKSAGMEAFGFSSVAFPSGATPAPSTPSSSRAVRMSSPPAAPSSARLTSVHTTRHPLSLSGLHLALHGALSSKRYACAHLLALRFEEGEDDAYWEDVRSVIALLTSTLDDASARLLDALADAQSARARDARPSPESLAASRAGSEPPSSRGATPPRAARPARMMAEMISFAPMPSHLTRFAAHVDAISSALNEARDHLEQCVANLREPDVGPAAPGNNPSLNEPENTNSGPPSVQDHPAFQAYDRLRRELGFALRECERGRERLLDIVADAQQAPAAEEADDTPQLGQDTGSDTSDRLGPASPALQPPEIFTAPTEQSTGLGLSISGAREDADLDDVTAHLLLTSSSQHLPAPGVEQVFEADTGGGTPFTRERPKLSREERIRLARERRKTSVLGSSTLAEPSSTPSPEKWGPGGEVVQELKDVIWKVGERRRKMTGQAEPQGEAPLAAIDDTLRTGHPQLTEVDMTS</sequence>
<feature type="region of interest" description="Disordered" evidence="1">
    <location>
        <begin position="757"/>
        <end position="778"/>
    </location>
</feature>
<feature type="region of interest" description="Disordered" evidence="1">
    <location>
        <begin position="528"/>
        <end position="563"/>
    </location>
</feature>
<feature type="compositionally biased region" description="Basic and acidic residues" evidence="1">
    <location>
        <begin position="130"/>
        <end position="139"/>
    </location>
</feature>
<reference evidence="3 4" key="1">
    <citation type="submission" date="2016-07" db="EMBL/GenBank/DDBJ databases">
        <title>Draft genome of the white-rot fungus Obba rivulosa 3A-2.</title>
        <authorList>
            <consortium name="DOE Joint Genome Institute"/>
            <person name="Miettinen O."/>
            <person name="Riley R."/>
            <person name="Acob R."/>
            <person name="Barry K."/>
            <person name="Cullen D."/>
            <person name="De Vries R."/>
            <person name="Hainaut M."/>
            <person name="Hatakka A."/>
            <person name="Henrissat B."/>
            <person name="Hilden K."/>
            <person name="Kuo R."/>
            <person name="Labutti K."/>
            <person name="Lipzen A."/>
            <person name="Makela M.R."/>
            <person name="Sandor L."/>
            <person name="Spatafora J.W."/>
            <person name="Grigoriev I.V."/>
            <person name="Hibbett D.S."/>
        </authorList>
    </citation>
    <scope>NUCLEOTIDE SEQUENCE [LARGE SCALE GENOMIC DNA]</scope>
    <source>
        <strain evidence="3 4">3A-2</strain>
    </source>
</reference>
<organism evidence="3 4">
    <name type="scientific">Obba rivulosa</name>
    <dbReference type="NCBI Taxonomy" id="1052685"/>
    <lineage>
        <taxon>Eukaryota</taxon>
        <taxon>Fungi</taxon>
        <taxon>Dikarya</taxon>
        <taxon>Basidiomycota</taxon>
        <taxon>Agaricomycotina</taxon>
        <taxon>Agaricomycetes</taxon>
        <taxon>Polyporales</taxon>
        <taxon>Gelatoporiaceae</taxon>
        <taxon>Obba</taxon>
    </lineage>
</organism>
<evidence type="ECO:0000313" key="3">
    <source>
        <dbReference type="EMBL" id="OCH89779.1"/>
    </source>
</evidence>
<feature type="region of interest" description="Disordered" evidence="1">
    <location>
        <begin position="792"/>
        <end position="820"/>
    </location>
</feature>
<keyword evidence="4" id="KW-1185">Reference proteome</keyword>
<dbReference type="Proteomes" id="UP000250043">
    <property type="component" value="Unassembled WGS sequence"/>
</dbReference>
<dbReference type="AlphaFoldDB" id="A0A8E2AV54"/>
<dbReference type="OrthoDB" id="21151at2759"/>
<proteinExistence type="predicted"/>
<feature type="compositionally biased region" description="Polar residues" evidence="1">
    <location>
        <begin position="621"/>
        <end position="636"/>
    </location>
</feature>
<gene>
    <name evidence="3" type="ORF">OBBRIDRAFT_793930</name>
</gene>
<name>A0A8E2AV54_9APHY</name>
<evidence type="ECO:0000256" key="2">
    <source>
        <dbReference type="SAM" id="Phobius"/>
    </source>
</evidence>
<feature type="compositionally biased region" description="Low complexity" evidence="1">
    <location>
        <begin position="550"/>
        <end position="563"/>
    </location>
</feature>
<feature type="region of interest" description="Disordered" evidence="1">
    <location>
        <begin position="103"/>
        <end position="142"/>
    </location>
</feature>
<feature type="region of interest" description="Disordered" evidence="1">
    <location>
        <begin position="837"/>
        <end position="872"/>
    </location>
</feature>
<keyword evidence="2" id="KW-0812">Transmembrane</keyword>
<protein>
    <submittedName>
        <fullName evidence="3">Uncharacterized protein</fullName>
    </submittedName>
</protein>
<accession>A0A8E2AV54</accession>